<gene>
    <name evidence="2" type="ORF">IU459_34995</name>
</gene>
<organism evidence="2 3">
    <name type="scientific">Nocardia amamiensis</name>
    <dbReference type="NCBI Taxonomy" id="404578"/>
    <lineage>
        <taxon>Bacteria</taxon>
        <taxon>Bacillati</taxon>
        <taxon>Actinomycetota</taxon>
        <taxon>Actinomycetes</taxon>
        <taxon>Mycobacteriales</taxon>
        <taxon>Nocardiaceae</taxon>
        <taxon>Nocardia</taxon>
    </lineage>
</organism>
<proteinExistence type="predicted"/>
<accession>A0ABS0D3Z4</accession>
<evidence type="ECO:0008006" key="4">
    <source>
        <dbReference type="Google" id="ProtNLM"/>
    </source>
</evidence>
<keyword evidence="1" id="KW-0472">Membrane</keyword>
<reference evidence="2 3" key="1">
    <citation type="submission" date="2020-10" db="EMBL/GenBank/DDBJ databases">
        <title>Identification of Nocardia species via Next-generation sequencing and recognition of intraspecies genetic diversity.</title>
        <authorList>
            <person name="Li P."/>
            <person name="Li P."/>
            <person name="Lu B."/>
        </authorList>
    </citation>
    <scope>NUCLEOTIDE SEQUENCE [LARGE SCALE GENOMIC DNA]</scope>
    <source>
        <strain evidence="2 3">BJ06-0157</strain>
    </source>
</reference>
<keyword evidence="3" id="KW-1185">Reference proteome</keyword>
<name>A0ABS0D3Z4_9NOCA</name>
<evidence type="ECO:0000256" key="1">
    <source>
        <dbReference type="SAM" id="Phobius"/>
    </source>
</evidence>
<keyword evidence="1" id="KW-1133">Transmembrane helix</keyword>
<dbReference type="Proteomes" id="UP000702209">
    <property type="component" value="Unassembled WGS sequence"/>
</dbReference>
<feature type="transmembrane region" description="Helical" evidence="1">
    <location>
        <begin position="6"/>
        <end position="23"/>
    </location>
</feature>
<feature type="transmembrane region" description="Helical" evidence="1">
    <location>
        <begin position="43"/>
        <end position="62"/>
    </location>
</feature>
<evidence type="ECO:0000313" key="3">
    <source>
        <dbReference type="Proteomes" id="UP000702209"/>
    </source>
</evidence>
<dbReference type="RefSeq" id="WP_195133883.1">
    <property type="nucleotide sequence ID" value="NZ_JADLQX010000052.1"/>
</dbReference>
<evidence type="ECO:0000313" key="2">
    <source>
        <dbReference type="EMBL" id="MBF6302702.1"/>
    </source>
</evidence>
<sequence>MSILLVYPVVAVLIAVVVIAVVARPNPASARGRKRTGRVARGVVGGALGAAAGMTVAGLLGAKRR</sequence>
<comment type="caution">
    <text evidence="2">The sequence shown here is derived from an EMBL/GenBank/DDBJ whole genome shotgun (WGS) entry which is preliminary data.</text>
</comment>
<protein>
    <recommendedName>
        <fullName evidence="4">DUF4190 domain-containing protein</fullName>
    </recommendedName>
</protein>
<dbReference type="EMBL" id="JADLQX010000052">
    <property type="protein sequence ID" value="MBF6302702.1"/>
    <property type="molecule type" value="Genomic_DNA"/>
</dbReference>
<keyword evidence="1" id="KW-0812">Transmembrane</keyword>